<proteinExistence type="predicted"/>
<dbReference type="AlphaFoldDB" id="A0A017TD89"/>
<name>A0A017TD89_9BACT</name>
<dbReference type="Proteomes" id="UP000019678">
    <property type="component" value="Unassembled WGS sequence"/>
</dbReference>
<organism evidence="1 2">
    <name type="scientific">Chondromyces apiculatus DSM 436</name>
    <dbReference type="NCBI Taxonomy" id="1192034"/>
    <lineage>
        <taxon>Bacteria</taxon>
        <taxon>Pseudomonadati</taxon>
        <taxon>Myxococcota</taxon>
        <taxon>Polyangia</taxon>
        <taxon>Polyangiales</taxon>
        <taxon>Polyangiaceae</taxon>
        <taxon>Chondromyces</taxon>
    </lineage>
</organism>
<dbReference type="OrthoDB" id="8562597at2"/>
<accession>A0A017TD89</accession>
<dbReference type="EMBL" id="ASRX01000014">
    <property type="protein sequence ID" value="EYF06790.1"/>
    <property type="molecule type" value="Genomic_DNA"/>
</dbReference>
<evidence type="ECO:0000313" key="2">
    <source>
        <dbReference type="Proteomes" id="UP000019678"/>
    </source>
</evidence>
<comment type="caution">
    <text evidence="1">The sequence shown here is derived from an EMBL/GenBank/DDBJ whole genome shotgun (WGS) entry which is preliminary data.</text>
</comment>
<keyword evidence="2" id="KW-1185">Reference proteome</keyword>
<gene>
    <name evidence="1" type="ORF">CAP_1487</name>
</gene>
<evidence type="ECO:0000313" key="1">
    <source>
        <dbReference type="EMBL" id="EYF06790.1"/>
    </source>
</evidence>
<sequence>MLLSFSATACGVGVVDAQEDENEPASQAQDDSEAAAIGEDEEELVVGQQCGNSVCGKGTYCCNASCGTCAPKGGACTQQVCESPVKVEAEPAFVGQQCGTAVCGKGMYCCNASCNRCAPKGMACTQEACVDPT</sequence>
<dbReference type="RefSeq" id="WP_156040666.1">
    <property type="nucleotide sequence ID" value="NZ_ASRX01000014.1"/>
</dbReference>
<reference evidence="1 2" key="1">
    <citation type="submission" date="2013-05" db="EMBL/GenBank/DDBJ databases">
        <title>Genome assembly of Chondromyces apiculatus DSM 436.</title>
        <authorList>
            <person name="Sharma G."/>
            <person name="Khatri I."/>
            <person name="Kaur C."/>
            <person name="Mayilraj S."/>
            <person name="Subramanian S."/>
        </authorList>
    </citation>
    <scope>NUCLEOTIDE SEQUENCE [LARGE SCALE GENOMIC DNA]</scope>
    <source>
        <strain evidence="1 2">DSM 436</strain>
    </source>
</reference>
<protein>
    <submittedName>
        <fullName evidence="1">Uncharacterized protein</fullName>
    </submittedName>
</protein>